<keyword evidence="9" id="KW-1015">Disulfide bond</keyword>
<dbReference type="PROSITE" id="PS51808">
    <property type="entry name" value="CHCH"/>
    <property type="match status" value="1"/>
</dbReference>
<evidence type="ECO:0000256" key="6">
    <source>
        <dbReference type="ARBA" id="ARBA00023002"/>
    </source>
</evidence>
<evidence type="ECO:0000256" key="13">
    <source>
        <dbReference type="SAM" id="Coils"/>
    </source>
</evidence>
<evidence type="ECO:0000256" key="8">
    <source>
        <dbReference type="ARBA" id="ARBA00023128"/>
    </source>
</evidence>
<dbReference type="PANTHER" id="PTHR21622:SF0">
    <property type="entry name" value="COILED-COIL-HELIX-COILED-COIL-HELIX DOMAIN CONTAINING 4"/>
    <property type="match status" value="1"/>
</dbReference>
<evidence type="ECO:0000256" key="10">
    <source>
        <dbReference type="ARBA" id="ARBA00023284"/>
    </source>
</evidence>
<feature type="compositionally biased region" description="Low complexity" evidence="14">
    <location>
        <begin position="145"/>
        <end position="158"/>
    </location>
</feature>
<evidence type="ECO:0000256" key="11">
    <source>
        <dbReference type="ARBA" id="ARBA00024980"/>
    </source>
</evidence>
<evidence type="ECO:0000256" key="5">
    <source>
        <dbReference type="ARBA" id="ARBA00022927"/>
    </source>
</evidence>
<proteinExistence type="predicted"/>
<evidence type="ECO:0000256" key="3">
    <source>
        <dbReference type="ARBA" id="ARBA00013714"/>
    </source>
</evidence>
<dbReference type="Gene3D" id="1.10.287.2900">
    <property type="match status" value="1"/>
</dbReference>
<evidence type="ECO:0000256" key="14">
    <source>
        <dbReference type="SAM" id="MobiDB-lite"/>
    </source>
</evidence>
<reference evidence="15 16" key="1">
    <citation type="submission" date="2020-05" db="EMBL/GenBank/DDBJ databases">
        <title>Ceratocystis lukuohia genome.</title>
        <authorList>
            <person name="Harrington T.C."/>
            <person name="Kim K."/>
            <person name="Mayers C.G."/>
        </authorList>
    </citation>
    <scope>NUCLEOTIDE SEQUENCE [LARGE SCALE GENOMIC DNA]</scope>
    <source>
        <strain evidence="15 16">C4212</strain>
    </source>
</reference>
<evidence type="ECO:0000313" key="15">
    <source>
        <dbReference type="EMBL" id="KAL2891574.1"/>
    </source>
</evidence>
<feature type="coiled-coil region" evidence="13">
    <location>
        <begin position="95"/>
        <end position="127"/>
    </location>
</feature>
<name>A0ABR4MTP4_9PEZI</name>
<dbReference type="Proteomes" id="UP001610728">
    <property type="component" value="Unassembled WGS sequence"/>
</dbReference>
<keyword evidence="4" id="KW-0813">Transport</keyword>
<evidence type="ECO:0000256" key="12">
    <source>
        <dbReference type="ARBA" id="ARBA00033150"/>
    </source>
</evidence>
<organism evidence="15 16">
    <name type="scientific">Ceratocystis lukuohia</name>
    <dbReference type="NCBI Taxonomy" id="2019550"/>
    <lineage>
        <taxon>Eukaryota</taxon>
        <taxon>Fungi</taxon>
        <taxon>Dikarya</taxon>
        <taxon>Ascomycota</taxon>
        <taxon>Pezizomycotina</taxon>
        <taxon>Sordariomycetes</taxon>
        <taxon>Hypocreomycetidae</taxon>
        <taxon>Microascales</taxon>
        <taxon>Ceratocystidaceae</taxon>
        <taxon>Ceratocystis</taxon>
    </lineage>
</organism>
<feature type="compositionally biased region" description="Basic and acidic residues" evidence="14">
    <location>
        <begin position="278"/>
        <end position="305"/>
    </location>
</feature>
<dbReference type="EMBL" id="JABSNW010000001">
    <property type="protein sequence ID" value="KAL2891574.1"/>
    <property type="molecule type" value="Genomic_DNA"/>
</dbReference>
<evidence type="ECO:0000256" key="4">
    <source>
        <dbReference type="ARBA" id="ARBA00022448"/>
    </source>
</evidence>
<protein>
    <recommendedName>
        <fullName evidence="3">Mitochondrial intermembrane space import and assembly protein 40</fullName>
    </recommendedName>
    <alternativeName>
        <fullName evidence="12">Mitochondrial import inner membrane translocase TIM40</fullName>
    </alternativeName>
</protein>
<comment type="cofactor">
    <cofactor evidence="1">
        <name>Cu(2+)</name>
        <dbReference type="ChEBI" id="CHEBI:29036"/>
    </cofactor>
</comment>
<evidence type="ECO:0000256" key="9">
    <source>
        <dbReference type="ARBA" id="ARBA00023157"/>
    </source>
</evidence>
<gene>
    <name evidence="15" type="ORF">HOO65_010932</name>
</gene>
<comment type="function">
    <text evidence="11">Required for the import and folding of small cysteine-containing proteins (small Tim) in the mitochondrial intermembrane space (IMS). Forms a redox cycle with ERV1 that involves a disulfide relay system. Precursor proteins to be imported into the IMS are translocated in their reduced form into the mitochondria. The oxidized form of MIA40 forms a transient intermolecular disulfide bridge with the reduced precursor protein, resulting in oxidation of the precursor protein that now contains an intramolecular disulfide bond and is able to undergo folding in the IMS.</text>
</comment>
<feature type="region of interest" description="Disordered" evidence="14">
    <location>
        <begin position="140"/>
        <end position="181"/>
    </location>
</feature>
<dbReference type="GeneID" id="98115178"/>
<sequence>MFRPSLRQVRPFIRTAPTLSPISVTAAGRRMLATGASKSASRGTWKGSVMRWGLAGAAVYIYNTSPIFQDAAMPQTIPSPPQFLENDSVTIDTVIAARREQIKEEQAAKAAAKAKAASEAKEKAKADVNVEADANVETAKTAVQSAGDDSSATADTASQPGPGSPAALEAEAGQQGAFNPETGEINWDCPCLGGMADGPCGEEFKAAFSCFVFSQEEPKGMDCIDKFQGMQTCFRAHPDVYGAELDDDEPPAESGDGPTSEGGATPAPIPDAAEETNGEAKAEAKGEAKVESTSEPKPESKAQAA</sequence>
<dbReference type="PANTHER" id="PTHR21622">
    <property type="entry name" value="COILED-COIL-HELIX-COILED-COIL-HELIX DOMAIN CONTAINING 4"/>
    <property type="match status" value="1"/>
</dbReference>
<evidence type="ECO:0000256" key="7">
    <source>
        <dbReference type="ARBA" id="ARBA00023010"/>
    </source>
</evidence>
<comment type="subcellular location">
    <subcellularLocation>
        <location evidence="2">Mitochondrion inner membrane</location>
        <topology evidence="2">Single-pass type II membrane protein</topology>
        <orientation evidence="2">Intermembrane side</orientation>
    </subcellularLocation>
</comment>
<keyword evidence="6" id="KW-0560">Oxidoreductase</keyword>
<keyword evidence="10" id="KW-0676">Redox-active center</keyword>
<keyword evidence="13" id="KW-0175">Coiled coil</keyword>
<feature type="compositionally biased region" description="Low complexity" evidence="14">
    <location>
        <begin position="166"/>
        <end position="177"/>
    </location>
</feature>
<keyword evidence="5" id="KW-0653">Protein transport</keyword>
<dbReference type="InterPro" id="IPR039289">
    <property type="entry name" value="CHCHD4"/>
</dbReference>
<evidence type="ECO:0000313" key="16">
    <source>
        <dbReference type="Proteomes" id="UP001610728"/>
    </source>
</evidence>
<evidence type="ECO:0000256" key="1">
    <source>
        <dbReference type="ARBA" id="ARBA00001973"/>
    </source>
</evidence>
<feature type="region of interest" description="Disordered" evidence="14">
    <location>
        <begin position="241"/>
        <end position="305"/>
    </location>
</feature>
<accession>A0ABR4MTP4</accession>
<evidence type="ECO:0000256" key="2">
    <source>
        <dbReference type="ARBA" id="ARBA00004164"/>
    </source>
</evidence>
<dbReference type="RefSeq" id="XP_070862754.1">
    <property type="nucleotide sequence ID" value="XM_071005980.1"/>
</dbReference>
<keyword evidence="7" id="KW-0811">Translocation</keyword>
<comment type="caution">
    <text evidence="15">The sequence shown here is derived from an EMBL/GenBank/DDBJ whole genome shotgun (WGS) entry which is preliminary data.</text>
</comment>
<keyword evidence="8" id="KW-0496">Mitochondrion</keyword>
<keyword evidence="16" id="KW-1185">Reference proteome</keyword>